<keyword evidence="3" id="KW-1185">Reference proteome</keyword>
<dbReference type="AlphaFoldDB" id="A0A0A0K432"/>
<dbReference type="PRINTS" id="PR00111">
    <property type="entry name" value="ABHYDROLASE"/>
</dbReference>
<sequence>MAGFGEDTDRPAEAARFRRPPTGTRMWLVEQELGSATLADGTPVRFAVAGRGPVAIHLPGWVSHLELGWAVPAARQFYEGLATGRTLVRYDRPGCGMSGRTSRTDVVDLEMEVIRAVATAVGVDRFDLVGASFGAPLAVRWAARHPQSVAHLVLYGGWVDGGAVAPPGIREHVLGLVDQHWGLASDVLTEIFAPDADAGFRAMFSRYQRESAPAGWAHVLLAACYDIDVSEDLGRIVAPTSVIHREDDRAVPLAEGERLAAGIDRATLTVLPGRTHIPFAGDSHSVLNAMRGGLGLPALLPQAPPRLTSRQTQVAALVARGWSNRQISEELVISERTAESHVERIRDRLGFRSRAQVAAWYVATSSVD</sequence>
<dbReference type="eggNOG" id="COG2197">
    <property type="taxonomic scope" value="Bacteria"/>
</dbReference>
<dbReference type="Gene3D" id="3.40.50.1820">
    <property type="entry name" value="alpha/beta hydrolase"/>
    <property type="match status" value="1"/>
</dbReference>
<dbReference type="PRINTS" id="PR00038">
    <property type="entry name" value="HTHLUXR"/>
</dbReference>
<protein>
    <submittedName>
        <fullName evidence="2">LuxR family transcriptional regulator</fullName>
    </submittedName>
</protein>
<dbReference type="GO" id="GO:0003677">
    <property type="term" value="F:DNA binding"/>
    <property type="evidence" value="ECO:0007669"/>
    <property type="project" value="InterPro"/>
</dbReference>
<dbReference type="eggNOG" id="COG2267">
    <property type="taxonomic scope" value="Bacteria"/>
</dbReference>
<dbReference type="InterPro" id="IPR029058">
    <property type="entry name" value="AB_hydrolase_fold"/>
</dbReference>
<dbReference type="Proteomes" id="UP000030013">
    <property type="component" value="Unassembled WGS sequence"/>
</dbReference>
<feature type="domain" description="HTH luxR-type" evidence="1">
    <location>
        <begin position="300"/>
        <end position="365"/>
    </location>
</feature>
<dbReference type="CDD" id="cd06170">
    <property type="entry name" value="LuxR_C_like"/>
    <property type="match status" value="1"/>
</dbReference>
<accession>A0A0A0K432</accession>
<dbReference type="GO" id="GO:0003824">
    <property type="term" value="F:catalytic activity"/>
    <property type="evidence" value="ECO:0007669"/>
    <property type="project" value="UniProtKB-ARBA"/>
</dbReference>
<reference evidence="2 3" key="1">
    <citation type="submission" date="2013-08" db="EMBL/GenBank/DDBJ databases">
        <title>The genome sequence of Knoellia aerolata.</title>
        <authorList>
            <person name="Zhu W."/>
            <person name="Wang G."/>
        </authorList>
    </citation>
    <scope>NUCLEOTIDE SEQUENCE [LARGE SCALE GENOMIC DNA]</scope>
    <source>
        <strain evidence="2 3">DSM 18566</strain>
    </source>
</reference>
<dbReference type="EMBL" id="AVPL01000001">
    <property type="protein sequence ID" value="KGN42997.1"/>
    <property type="molecule type" value="Genomic_DNA"/>
</dbReference>
<dbReference type="InterPro" id="IPR016032">
    <property type="entry name" value="Sig_transdc_resp-reg_C-effctor"/>
</dbReference>
<evidence type="ECO:0000259" key="1">
    <source>
        <dbReference type="PROSITE" id="PS50043"/>
    </source>
</evidence>
<dbReference type="PROSITE" id="PS50043">
    <property type="entry name" value="HTH_LUXR_2"/>
    <property type="match status" value="1"/>
</dbReference>
<dbReference type="PANTHER" id="PTHR43433">
    <property type="entry name" value="HYDROLASE, ALPHA/BETA FOLD FAMILY PROTEIN"/>
    <property type="match status" value="1"/>
</dbReference>
<dbReference type="Gene3D" id="1.10.10.10">
    <property type="entry name" value="Winged helix-like DNA-binding domain superfamily/Winged helix DNA-binding domain"/>
    <property type="match status" value="1"/>
</dbReference>
<proteinExistence type="predicted"/>
<organism evidence="2 3">
    <name type="scientific">Knoellia aerolata DSM 18566</name>
    <dbReference type="NCBI Taxonomy" id="1385519"/>
    <lineage>
        <taxon>Bacteria</taxon>
        <taxon>Bacillati</taxon>
        <taxon>Actinomycetota</taxon>
        <taxon>Actinomycetes</taxon>
        <taxon>Micrococcales</taxon>
        <taxon>Intrasporangiaceae</taxon>
        <taxon>Knoellia</taxon>
    </lineage>
</organism>
<dbReference type="InterPro" id="IPR000792">
    <property type="entry name" value="Tscrpt_reg_LuxR_C"/>
</dbReference>
<dbReference type="Pfam" id="PF00561">
    <property type="entry name" value="Abhydrolase_1"/>
    <property type="match status" value="1"/>
</dbReference>
<dbReference type="SMART" id="SM00421">
    <property type="entry name" value="HTH_LUXR"/>
    <property type="match status" value="1"/>
</dbReference>
<dbReference type="InterPro" id="IPR050471">
    <property type="entry name" value="AB_hydrolase"/>
</dbReference>
<dbReference type="Pfam" id="PF00196">
    <property type="entry name" value="GerE"/>
    <property type="match status" value="1"/>
</dbReference>
<dbReference type="InterPro" id="IPR036388">
    <property type="entry name" value="WH-like_DNA-bd_sf"/>
</dbReference>
<name>A0A0A0K432_9MICO</name>
<comment type="caution">
    <text evidence="2">The sequence shown here is derived from an EMBL/GenBank/DDBJ whole genome shotgun (WGS) entry which is preliminary data.</text>
</comment>
<dbReference type="SUPFAM" id="SSF53474">
    <property type="entry name" value="alpha/beta-Hydrolases"/>
    <property type="match status" value="1"/>
</dbReference>
<dbReference type="PANTHER" id="PTHR43433:SF8">
    <property type="entry name" value="BIFUNCTIONAL LIPASE_ADENYLATE CYCLASE LIPJ"/>
    <property type="match status" value="1"/>
</dbReference>
<evidence type="ECO:0000313" key="3">
    <source>
        <dbReference type="Proteomes" id="UP000030013"/>
    </source>
</evidence>
<dbReference type="InterPro" id="IPR000073">
    <property type="entry name" value="AB_hydrolase_1"/>
</dbReference>
<dbReference type="STRING" id="1385519.N801_05290"/>
<dbReference type="GO" id="GO:0006355">
    <property type="term" value="P:regulation of DNA-templated transcription"/>
    <property type="evidence" value="ECO:0007669"/>
    <property type="project" value="InterPro"/>
</dbReference>
<evidence type="ECO:0000313" key="2">
    <source>
        <dbReference type="EMBL" id="KGN42997.1"/>
    </source>
</evidence>
<dbReference type="SUPFAM" id="SSF46894">
    <property type="entry name" value="C-terminal effector domain of the bipartite response regulators"/>
    <property type="match status" value="1"/>
</dbReference>
<gene>
    <name evidence="2" type="ORF">N801_05290</name>
</gene>